<keyword evidence="2" id="KW-1133">Transmembrane helix</keyword>
<keyword evidence="2" id="KW-0472">Membrane</keyword>
<dbReference type="RefSeq" id="XP_033679286.1">
    <property type="nucleotide sequence ID" value="XM_033836563.1"/>
</dbReference>
<sequence>MISPRSSKRFHPKPYWREWPTGSGGTDDAQLLSVLGSSIHPELEDLSVLSWGLGESEKEKGPHARLDVLTCIGTDVDWQYEVPDDELETLVATTSPPDSIKERKLQVFFITTPWSEETDQSWLPGNFSISPFVLRILLHQGLSRAILAEIFSAEGWFAKMGPRCFTHPGESACLSSFEVSYRSRGGWVTGVGFTQFIRTRHQTTYFCINYPPHALTRLETLLEHDPSLAHRDFFLDALAADQNSKQWQYLIAQHRKELMFHENMYEDDKSYLVLAPKQLHQLSRNWNVLYQDCLDQLAVLEFLHRTYEKFRKTVEDPKNSWDVDKRSEMSESFEALTAQCDNLSRWTSVYRERTLIRINLLFHLTNQRESRTNTQIAASTAKVAEQTQRDSASMITMASLTMLFLPGTFISAVLSTTFFNFDEDGLHVSPKWWILPASTIPLTVVIFCLWNTWRRGRVKQLEEQAKMLQEERARMQNGKEKQLS</sequence>
<protein>
    <submittedName>
        <fullName evidence="3">Uncharacterized protein</fullName>
    </submittedName>
</protein>
<evidence type="ECO:0000256" key="1">
    <source>
        <dbReference type="SAM" id="MobiDB-lite"/>
    </source>
</evidence>
<keyword evidence="4" id="KW-1185">Reference proteome</keyword>
<organism evidence="3 4">
    <name type="scientific">Trematosphaeria pertusa</name>
    <dbReference type="NCBI Taxonomy" id="390896"/>
    <lineage>
        <taxon>Eukaryota</taxon>
        <taxon>Fungi</taxon>
        <taxon>Dikarya</taxon>
        <taxon>Ascomycota</taxon>
        <taxon>Pezizomycotina</taxon>
        <taxon>Dothideomycetes</taxon>
        <taxon>Pleosporomycetidae</taxon>
        <taxon>Pleosporales</taxon>
        <taxon>Massarineae</taxon>
        <taxon>Trematosphaeriaceae</taxon>
        <taxon>Trematosphaeria</taxon>
    </lineage>
</organism>
<gene>
    <name evidence="3" type="ORF">BU26DRAFT_97440</name>
</gene>
<dbReference type="GeneID" id="54589893"/>
<keyword evidence="2" id="KW-0812">Transmembrane</keyword>
<dbReference type="Gene3D" id="1.20.58.340">
    <property type="entry name" value="Magnesium transport protein CorA, transmembrane region"/>
    <property type="match status" value="1"/>
</dbReference>
<feature type="transmembrane region" description="Helical" evidence="2">
    <location>
        <begin position="433"/>
        <end position="453"/>
    </location>
</feature>
<dbReference type="OrthoDB" id="5392974at2759"/>
<evidence type="ECO:0000313" key="3">
    <source>
        <dbReference type="EMBL" id="KAF2244282.1"/>
    </source>
</evidence>
<proteinExistence type="predicted"/>
<reference evidence="3" key="1">
    <citation type="journal article" date="2020" name="Stud. Mycol.">
        <title>101 Dothideomycetes genomes: a test case for predicting lifestyles and emergence of pathogens.</title>
        <authorList>
            <person name="Haridas S."/>
            <person name="Albert R."/>
            <person name="Binder M."/>
            <person name="Bloem J."/>
            <person name="Labutti K."/>
            <person name="Salamov A."/>
            <person name="Andreopoulos B."/>
            <person name="Baker S."/>
            <person name="Barry K."/>
            <person name="Bills G."/>
            <person name="Bluhm B."/>
            <person name="Cannon C."/>
            <person name="Castanera R."/>
            <person name="Culley D."/>
            <person name="Daum C."/>
            <person name="Ezra D."/>
            <person name="Gonzalez J."/>
            <person name="Henrissat B."/>
            <person name="Kuo A."/>
            <person name="Liang C."/>
            <person name="Lipzen A."/>
            <person name="Lutzoni F."/>
            <person name="Magnuson J."/>
            <person name="Mondo S."/>
            <person name="Nolan M."/>
            <person name="Ohm R."/>
            <person name="Pangilinan J."/>
            <person name="Park H.-J."/>
            <person name="Ramirez L."/>
            <person name="Alfaro M."/>
            <person name="Sun H."/>
            <person name="Tritt A."/>
            <person name="Yoshinaga Y."/>
            <person name="Zwiers L.-H."/>
            <person name="Turgeon B."/>
            <person name="Goodwin S."/>
            <person name="Spatafora J."/>
            <person name="Crous P."/>
            <person name="Grigoriev I."/>
        </authorList>
    </citation>
    <scope>NUCLEOTIDE SEQUENCE</scope>
    <source>
        <strain evidence="3">CBS 122368</strain>
    </source>
</reference>
<feature type="transmembrane region" description="Helical" evidence="2">
    <location>
        <begin position="398"/>
        <end position="421"/>
    </location>
</feature>
<feature type="compositionally biased region" description="Basic residues" evidence="1">
    <location>
        <begin position="1"/>
        <end position="14"/>
    </location>
</feature>
<name>A0A6A6I2T6_9PLEO</name>
<dbReference type="Proteomes" id="UP000800094">
    <property type="component" value="Unassembled WGS sequence"/>
</dbReference>
<feature type="region of interest" description="Disordered" evidence="1">
    <location>
        <begin position="1"/>
        <end position="22"/>
    </location>
</feature>
<dbReference type="AlphaFoldDB" id="A0A6A6I2T6"/>
<accession>A0A6A6I2T6</accession>
<evidence type="ECO:0000256" key="2">
    <source>
        <dbReference type="SAM" id="Phobius"/>
    </source>
</evidence>
<dbReference type="EMBL" id="ML987203">
    <property type="protein sequence ID" value="KAF2244282.1"/>
    <property type="molecule type" value="Genomic_DNA"/>
</dbReference>
<evidence type="ECO:0000313" key="4">
    <source>
        <dbReference type="Proteomes" id="UP000800094"/>
    </source>
</evidence>